<dbReference type="EMBL" id="UYRT01101575">
    <property type="protein sequence ID" value="VDN43003.1"/>
    <property type="molecule type" value="Genomic_DNA"/>
</dbReference>
<dbReference type="Proteomes" id="UP000271098">
    <property type="component" value="Unassembled WGS sequence"/>
</dbReference>
<organism evidence="3">
    <name type="scientific">Gongylonema pulchrum</name>
    <dbReference type="NCBI Taxonomy" id="637853"/>
    <lineage>
        <taxon>Eukaryota</taxon>
        <taxon>Metazoa</taxon>
        <taxon>Ecdysozoa</taxon>
        <taxon>Nematoda</taxon>
        <taxon>Chromadorea</taxon>
        <taxon>Rhabditida</taxon>
        <taxon>Spirurina</taxon>
        <taxon>Spiruromorpha</taxon>
        <taxon>Spiruroidea</taxon>
        <taxon>Gongylonematidae</taxon>
        <taxon>Gongylonema</taxon>
    </lineage>
</organism>
<evidence type="ECO:0000313" key="1">
    <source>
        <dbReference type="EMBL" id="VDN43003.1"/>
    </source>
</evidence>
<proteinExistence type="predicted"/>
<protein>
    <submittedName>
        <fullName evidence="3">KH_dom_type_1 domain-containing protein</fullName>
    </submittedName>
</protein>
<reference evidence="1 2" key="2">
    <citation type="submission" date="2018-11" db="EMBL/GenBank/DDBJ databases">
        <authorList>
            <consortium name="Pathogen Informatics"/>
        </authorList>
    </citation>
    <scope>NUCLEOTIDE SEQUENCE [LARGE SCALE GENOMIC DNA]</scope>
</reference>
<gene>
    <name evidence="1" type="ORF">GPUH_LOCUS24560</name>
</gene>
<reference evidence="3" key="1">
    <citation type="submission" date="2016-06" db="UniProtKB">
        <authorList>
            <consortium name="WormBaseParasite"/>
        </authorList>
    </citation>
    <scope>IDENTIFICATION</scope>
</reference>
<accession>A0A183EUB8</accession>
<dbReference type="AlphaFoldDB" id="A0A183EUB8"/>
<keyword evidence="2" id="KW-1185">Reference proteome</keyword>
<evidence type="ECO:0000313" key="3">
    <source>
        <dbReference type="WBParaSite" id="GPUH_0002458901-mRNA-1"/>
    </source>
</evidence>
<name>A0A183EUB8_9BILA</name>
<dbReference type="WBParaSite" id="GPUH_0002458901-mRNA-1">
    <property type="protein sequence ID" value="GPUH_0002458901-mRNA-1"/>
    <property type="gene ID" value="GPUH_0002458901"/>
</dbReference>
<sequence>MAHIGGSGERGENYQSKQGSIIIQRLGRVTVVTNEVRRISVHLVNCIADEWRKQRLRISVLVAGKQRWI</sequence>
<evidence type="ECO:0000313" key="2">
    <source>
        <dbReference type="Proteomes" id="UP000271098"/>
    </source>
</evidence>